<dbReference type="AlphaFoldDB" id="A0AAU7QG66"/>
<reference evidence="1" key="1">
    <citation type="submission" date="2024-06" db="EMBL/GenBank/DDBJ databases">
        <authorList>
            <person name="Coelho C."/>
            <person name="Bento M."/>
            <person name="Garcia E."/>
            <person name="Camelo A."/>
            <person name="Brandao I."/>
            <person name="Espirito Santo C."/>
            <person name="Trovao J."/>
            <person name="Verissimo A."/>
            <person name="Costa J."/>
            <person name="Tiago I."/>
        </authorList>
    </citation>
    <scope>NUCLEOTIDE SEQUENCE</scope>
    <source>
        <strain evidence="1">KWT182</strain>
    </source>
</reference>
<dbReference type="SUPFAM" id="SSF141571">
    <property type="entry name" value="Pentapeptide repeat-like"/>
    <property type="match status" value="1"/>
</dbReference>
<sequence>MSWADLGAAVLRQANLTNTILCDANLDNTLLEGADLTGTKLSRAYMGKTHLAGAKLNGTQVGSLKLSITQFRYPEMNAASLKKFLSVYAINDISGVQHNTKNDINAQLNMIDSIDEQYADVKIRLIREMIASLENIDVSSAAARLRDFVSKAPYAKEGNILERLNDILQENLEKDIHQPELENLDQSRLNETVRKKDL</sequence>
<organism evidence="1">
    <name type="scientific">Acerihabitans sp. KWT182</name>
    <dbReference type="NCBI Taxonomy" id="3157919"/>
    <lineage>
        <taxon>Bacteria</taxon>
        <taxon>Pseudomonadati</taxon>
        <taxon>Pseudomonadota</taxon>
        <taxon>Gammaproteobacteria</taxon>
        <taxon>Enterobacterales</taxon>
        <taxon>Pectobacteriaceae</taxon>
        <taxon>Acerihabitans</taxon>
    </lineage>
</organism>
<protein>
    <submittedName>
        <fullName evidence="1">Pentapeptide repeat-containing protein</fullName>
    </submittedName>
</protein>
<dbReference type="Gene3D" id="2.160.20.80">
    <property type="entry name" value="E3 ubiquitin-protein ligase SopA"/>
    <property type="match status" value="1"/>
</dbReference>
<dbReference type="Gene3D" id="1.25.40.300">
    <property type="entry name" value="Putative secreted effector protein"/>
    <property type="match status" value="1"/>
</dbReference>
<dbReference type="Pfam" id="PF00805">
    <property type="entry name" value="Pentapeptide"/>
    <property type="match status" value="1"/>
</dbReference>
<evidence type="ECO:0000313" key="1">
    <source>
        <dbReference type="EMBL" id="XBS71637.1"/>
    </source>
</evidence>
<dbReference type="InterPro" id="IPR001646">
    <property type="entry name" value="5peptide_repeat"/>
</dbReference>
<dbReference type="EMBL" id="CP157947">
    <property type="protein sequence ID" value="XBS71637.1"/>
    <property type="molecule type" value="Genomic_DNA"/>
</dbReference>
<name>A0AAU7QG66_9GAMM</name>
<gene>
    <name evidence="1" type="ORF">ABK905_12460</name>
</gene>
<proteinExistence type="predicted"/>
<accession>A0AAU7QG66</accession>